<dbReference type="CDD" id="cd00055">
    <property type="entry name" value="EGF_Lam"/>
    <property type="match status" value="1"/>
</dbReference>
<evidence type="ECO:0000259" key="6">
    <source>
        <dbReference type="PROSITE" id="PS51465"/>
    </source>
</evidence>
<evidence type="ECO:0000256" key="3">
    <source>
        <dbReference type="ARBA" id="ARBA00023157"/>
    </source>
</evidence>
<dbReference type="OrthoDB" id="88467at2759"/>
<keyword evidence="1" id="KW-0646">Protease inhibitor</keyword>
<dbReference type="GO" id="GO:0004867">
    <property type="term" value="F:serine-type endopeptidase inhibitor activity"/>
    <property type="evidence" value="ECO:0007669"/>
    <property type="project" value="UniProtKB-KW"/>
</dbReference>
<dbReference type="Gene3D" id="2.10.25.10">
    <property type="entry name" value="Laminin"/>
    <property type="match status" value="1"/>
</dbReference>
<dbReference type="Proteomes" id="UP000272942">
    <property type="component" value="Unassembled WGS sequence"/>
</dbReference>
<proteinExistence type="predicted"/>
<feature type="domain" description="Laminin EGF-like" evidence="5">
    <location>
        <begin position="341"/>
        <end position="387"/>
    </location>
</feature>
<dbReference type="SUPFAM" id="SSF57196">
    <property type="entry name" value="EGF/Laminin"/>
    <property type="match status" value="1"/>
</dbReference>
<dbReference type="SMART" id="SM00280">
    <property type="entry name" value="KAZAL"/>
    <property type="match status" value="4"/>
</dbReference>
<dbReference type="Gene3D" id="3.30.60.30">
    <property type="match status" value="4"/>
</dbReference>
<dbReference type="Pfam" id="PF00053">
    <property type="entry name" value="EGF_laminin"/>
    <property type="match status" value="1"/>
</dbReference>
<dbReference type="InterPro" id="IPR002049">
    <property type="entry name" value="LE_dom"/>
</dbReference>
<evidence type="ECO:0000313" key="8">
    <source>
        <dbReference type="Proteomes" id="UP000272942"/>
    </source>
</evidence>
<dbReference type="PANTHER" id="PTHR10913:SF45">
    <property type="entry name" value="FOLLISTATIN, ISOFORM A-RELATED"/>
    <property type="match status" value="1"/>
</dbReference>
<evidence type="ECO:0000256" key="1">
    <source>
        <dbReference type="ARBA" id="ARBA00022690"/>
    </source>
</evidence>
<dbReference type="EMBL" id="UZAN01039489">
    <property type="protein sequence ID" value="VDP65860.1"/>
    <property type="molecule type" value="Genomic_DNA"/>
</dbReference>
<feature type="disulfide bond" evidence="4">
    <location>
        <begin position="362"/>
        <end position="371"/>
    </location>
</feature>
<dbReference type="PROSITE" id="PS51465">
    <property type="entry name" value="KAZAL_2"/>
    <property type="match status" value="4"/>
</dbReference>
<dbReference type="InterPro" id="IPR002350">
    <property type="entry name" value="Kazal_dom"/>
</dbReference>
<dbReference type="GO" id="GO:0030154">
    <property type="term" value="P:cell differentiation"/>
    <property type="evidence" value="ECO:0007669"/>
    <property type="project" value="TreeGrafter"/>
</dbReference>
<dbReference type="GO" id="GO:0005576">
    <property type="term" value="C:extracellular region"/>
    <property type="evidence" value="ECO:0007669"/>
    <property type="project" value="TreeGrafter"/>
</dbReference>
<feature type="domain" description="Kazal-like" evidence="6">
    <location>
        <begin position="23"/>
        <end position="70"/>
    </location>
</feature>
<keyword evidence="2" id="KW-0722">Serine protease inhibitor</keyword>
<evidence type="ECO:0000259" key="5">
    <source>
        <dbReference type="PROSITE" id="PS50027"/>
    </source>
</evidence>
<dbReference type="CDD" id="cd00104">
    <property type="entry name" value="KAZAL_FS"/>
    <property type="match status" value="4"/>
</dbReference>
<evidence type="ECO:0000256" key="2">
    <source>
        <dbReference type="ARBA" id="ARBA00022900"/>
    </source>
</evidence>
<dbReference type="FunFam" id="3.30.60.30:FF:000024">
    <property type="entry name" value="Transmembrane agrin"/>
    <property type="match status" value="1"/>
</dbReference>
<feature type="disulfide bond" evidence="4">
    <location>
        <begin position="343"/>
        <end position="360"/>
    </location>
</feature>
<dbReference type="PROSITE" id="PS50027">
    <property type="entry name" value="EGF_LAM_2"/>
    <property type="match status" value="1"/>
</dbReference>
<feature type="domain" description="Kazal-like" evidence="6">
    <location>
        <begin position="179"/>
        <end position="242"/>
    </location>
</feature>
<comment type="caution">
    <text evidence="4">Lacks conserved residue(s) required for the propagation of feature annotation.</text>
</comment>
<dbReference type="InterPro" id="IPR050653">
    <property type="entry name" value="Prot_Inhib_GrowthFact_Antg"/>
</dbReference>
<name>A0A3P8FIV6_9TREM</name>
<dbReference type="InterPro" id="IPR036058">
    <property type="entry name" value="Kazal_dom_sf"/>
</dbReference>
<feature type="disulfide bond" evidence="4">
    <location>
        <begin position="341"/>
        <end position="353"/>
    </location>
</feature>
<dbReference type="FunFam" id="3.30.60.30:FF:000040">
    <property type="entry name" value="Agrin, putative"/>
    <property type="match status" value="1"/>
</dbReference>
<sequence length="415" mass="45149">MGYTCRWAGERCQVDETGQPKCVCPQPCPNVVSPVCGSDHVTYDSHCHLERTACMKMRDIFILYGGQCSEEPHCEALGLQCQGYEICSRVPAPHVYDPLSRYANPWKSITSTTQQAQLVARCLCPTCPERGIGDQVCGTDGQTYRSECHLRASACQRQLHQLKVRARGPCDACKTKDCSYHAKCRLNPLGEPECICPTDCLYVRKPVCGTDGKMYENECFLKVAACAEQREIHVAQEGPCATCPFGCPLGYQCLKGECVCRDACPKPTALEADVCGSDGQIYPSECELKRQACLKQTNVRVDPSGAKCRELANLIHNGSVPGRADVADSAGTHLTQPQAACSCHPDGSLSTTCDAMTGQCHCRPGIFGRQCSICPEGGRLTKTGCINSAGAQSVQLPLTSTFILKRPPPWYNYLP</sequence>
<dbReference type="Pfam" id="PF07648">
    <property type="entry name" value="Kazal_2"/>
    <property type="match status" value="4"/>
</dbReference>
<gene>
    <name evidence="7" type="ORF">ECPE_LOCUS2242</name>
</gene>
<evidence type="ECO:0000313" key="7">
    <source>
        <dbReference type="EMBL" id="VDP65860.1"/>
    </source>
</evidence>
<dbReference type="SMART" id="SM00180">
    <property type="entry name" value="EGF_Lam"/>
    <property type="match status" value="1"/>
</dbReference>
<organism evidence="7 8">
    <name type="scientific">Echinostoma caproni</name>
    <dbReference type="NCBI Taxonomy" id="27848"/>
    <lineage>
        <taxon>Eukaryota</taxon>
        <taxon>Metazoa</taxon>
        <taxon>Spiralia</taxon>
        <taxon>Lophotrochozoa</taxon>
        <taxon>Platyhelminthes</taxon>
        <taxon>Trematoda</taxon>
        <taxon>Digenea</taxon>
        <taxon>Plagiorchiida</taxon>
        <taxon>Echinostomata</taxon>
        <taxon>Echinostomatoidea</taxon>
        <taxon>Echinostomatidae</taxon>
        <taxon>Echinostoma</taxon>
    </lineage>
</organism>
<keyword evidence="8" id="KW-1185">Reference proteome</keyword>
<dbReference type="AlphaFoldDB" id="A0A3P8FIV6"/>
<feature type="domain" description="Kazal-like" evidence="6">
    <location>
        <begin position="123"/>
        <end position="172"/>
    </location>
</feature>
<reference evidence="7 8" key="1">
    <citation type="submission" date="2018-11" db="EMBL/GenBank/DDBJ databases">
        <authorList>
            <consortium name="Pathogen Informatics"/>
        </authorList>
    </citation>
    <scope>NUCLEOTIDE SEQUENCE [LARGE SCALE GENOMIC DNA]</scope>
    <source>
        <strain evidence="7 8">Egypt</strain>
    </source>
</reference>
<dbReference type="PANTHER" id="PTHR10913">
    <property type="entry name" value="FOLLISTATIN-RELATED"/>
    <property type="match status" value="1"/>
</dbReference>
<accession>A0A3P8FIV6</accession>
<feature type="domain" description="Kazal-like" evidence="6">
    <location>
        <begin position="259"/>
        <end position="310"/>
    </location>
</feature>
<dbReference type="SUPFAM" id="SSF100895">
    <property type="entry name" value="Kazal-type serine protease inhibitors"/>
    <property type="match status" value="4"/>
</dbReference>
<evidence type="ECO:0008006" key="9">
    <source>
        <dbReference type="Google" id="ProtNLM"/>
    </source>
</evidence>
<keyword evidence="3 4" id="KW-1015">Disulfide bond</keyword>
<evidence type="ECO:0000256" key="4">
    <source>
        <dbReference type="PROSITE-ProRule" id="PRU00460"/>
    </source>
</evidence>
<protein>
    <recommendedName>
        <fullName evidence="9">Agrin</fullName>
    </recommendedName>
</protein>
<keyword evidence="4" id="KW-0424">Laminin EGF-like domain</keyword>